<evidence type="ECO:0000313" key="3">
    <source>
        <dbReference type="Proteomes" id="UP000321484"/>
    </source>
</evidence>
<reference evidence="2 3" key="1">
    <citation type="submission" date="2019-07" db="EMBL/GenBank/DDBJ databases">
        <title>Whole genome shotgun sequence of Actinotalea fermentans NBRC 105374.</title>
        <authorList>
            <person name="Hosoyama A."/>
            <person name="Uohara A."/>
            <person name="Ohji S."/>
            <person name="Ichikawa N."/>
        </authorList>
    </citation>
    <scope>NUCLEOTIDE SEQUENCE [LARGE SCALE GENOMIC DNA]</scope>
    <source>
        <strain evidence="2 3">NBRC 105374</strain>
    </source>
</reference>
<keyword evidence="1" id="KW-1133">Transmembrane helix</keyword>
<evidence type="ECO:0000313" key="2">
    <source>
        <dbReference type="EMBL" id="GEN81377.1"/>
    </source>
</evidence>
<dbReference type="RefSeq" id="WP_034246405.1">
    <property type="nucleotide sequence ID" value="NZ_BJYK01000011.1"/>
</dbReference>
<dbReference type="EMBL" id="BJYK01000011">
    <property type="protein sequence ID" value="GEN81377.1"/>
    <property type="molecule type" value="Genomic_DNA"/>
</dbReference>
<gene>
    <name evidence="2" type="ORF">AFE02nite_31110</name>
</gene>
<keyword evidence="1" id="KW-0472">Membrane</keyword>
<feature type="transmembrane region" description="Helical" evidence="1">
    <location>
        <begin position="12"/>
        <end position="31"/>
    </location>
</feature>
<evidence type="ECO:0008006" key="4">
    <source>
        <dbReference type="Google" id="ProtNLM"/>
    </source>
</evidence>
<dbReference type="Proteomes" id="UP000321484">
    <property type="component" value="Unassembled WGS sequence"/>
</dbReference>
<keyword evidence="1" id="KW-0812">Transmembrane</keyword>
<dbReference type="OrthoDB" id="4829026at2"/>
<accession>A0A511Z1P4</accession>
<proteinExistence type="predicted"/>
<comment type="caution">
    <text evidence="2">The sequence shown here is derived from an EMBL/GenBank/DDBJ whole genome shotgun (WGS) entry which is preliminary data.</text>
</comment>
<evidence type="ECO:0000256" key="1">
    <source>
        <dbReference type="SAM" id="Phobius"/>
    </source>
</evidence>
<dbReference type="AlphaFoldDB" id="A0A511Z1P4"/>
<keyword evidence="3" id="KW-1185">Reference proteome</keyword>
<name>A0A511Z1P4_9CELL</name>
<sequence length="79" mass="8453">MGPWCAQMGVGGWAGTAAFWLVVVALAVWALTRLFPARPADGARATLDARLARGEIDPETYRLIREELDGLGSATKGPR</sequence>
<organism evidence="2 3">
    <name type="scientific">Actinotalea fermentans</name>
    <dbReference type="NCBI Taxonomy" id="43671"/>
    <lineage>
        <taxon>Bacteria</taxon>
        <taxon>Bacillati</taxon>
        <taxon>Actinomycetota</taxon>
        <taxon>Actinomycetes</taxon>
        <taxon>Micrococcales</taxon>
        <taxon>Cellulomonadaceae</taxon>
        <taxon>Actinotalea</taxon>
    </lineage>
</organism>
<protein>
    <recommendedName>
        <fullName evidence="4">SHOCT domain-containing protein</fullName>
    </recommendedName>
</protein>